<dbReference type="InterPro" id="IPR036640">
    <property type="entry name" value="ABC1_TM_sf"/>
</dbReference>
<dbReference type="Pfam" id="PF00664">
    <property type="entry name" value="ABC_membrane"/>
    <property type="match status" value="1"/>
</dbReference>
<evidence type="ECO:0000256" key="3">
    <source>
        <dbReference type="ARBA" id="ARBA00022741"/>
    </source>
</evidence>
<feature type="region of interest" description="Disordered" evidence="7">
    <location>
        <begin position="1"/>
        <end position="25"/>
    </location>
</feature>
<dbReference type="GO" id="GO:0005886">
    <property type="term" value="C:plasma membrane"/>
    <property type="evidence" value="ECO:0007669"/>
    <property type="project" value="UniProtKB-SubCell"/>
</dbReference>
<evidence type="ECO:0000256" key="6">
    <source>
        <dbReference type="ARBA" id="ARBA00023136"/>
    </source>
</evidence>
<evidence type="ECO:0000313" key="11">
    <source>
        <dbReference type="EMBL" id="MBB5999607.1"/>
    </source>
</evidence>
<evidence type="ECO:0000256" key="2">
    <source>
        <dbReference type="ARBA" id="ARBA00022692"/>
    </source>
</evidence>
<dbReference type="AlphaFoldDB" id="A0A841E6P8"/>
<dbReference type="GO" id="GO:0140359">
    <property type="term" value="F:ABC-type transporter activity"/>
    <property type="evidence" value="ECO:0007669"/>
    <property type="project" value="InterPro"/>
</dbReference>
<dbReference type="GO" id="GO:0034775">
    <property type="term" value="P:glutathione transmembrane transport"/>
    <property type="evidence" value="ECO:0007669"/>
    <property type="project" value="InterPro"/>
</dbReference>
<dbReference type="GO" id="GO:0045454">
    <property type="term" value="P:cell redox homeostasis"/>
    <property type="evidence" value="ECO:0007669"/>
    <property type="project" value="InterPro"/>
</dbReference>
<dbReference type="SUPFAM" id="SSF52540">
    <property type="entry name" value="P-loop containing nucleoside triphosphate hydrolases"/>
    <property type="match status" value="1"/>
</dbReference>
<dbReference type="GO" id="GO:0005524">
    <property type="term" value="F:ATP binding"/>
    <property type="evidence" value="ECO:0007669"/>
    <property type="project" value="UniProtKB-KW"/>
</dbReference>
<comment type="caution">
    <text evidence="11">The sequence shown here is derived from an EMBL/GenBank/DDBJ whole genome shotgun (WGS) entry which is preliminary data.</text>
</comment>
<feature type="transmembrane region" description="Helical" evidence="8">
    <location>
        <begin position="163"/>
        <end position="181"/>
    </location>
</feature>
<feature type="domain" description="ABC transporter" evidence="9">
    <location>
        <begin position="377"/>
        <end position="610"/>
    </location>
</feature>
<evidence type="ECO:0000313" key="12">
    <source>
        <dbReference type="Proteomes" id="UP000578077"/>
    </source>
</evidence>
<evidence type="ECO:0000259" key="10">
    <source>
        <dbReference type="PROSITE" id="PS50929"/>
    </source>
</evidence>
<keyword evidence="3" id="KW-0547">Nucleotide-binding</keyword>
<dbReference type="InterPro" id="IPR027417">
    <property type="entry name" value="P-loop_NTPase"/>
</dbReference>
<keyword evidence="2 8" id="KW-0812">Transmembrane</keyword>
<dbReference type="GO" id="GO:0034040">
    <property type="term" value="F:ATPase-coupled lipid transmembrane transporter activity"/>
    <property type="evidence" value="ECO:0007669"/>
    <property type="project" value="TreeGrafter"/>
</dbReference>
<dbReference type="RefSeq" id="WP_184636539.1">
    <property type="nucleotide sequence ID" value="NZ_BAABKT010000039.1"/>
</dbReference>
<evidence type="ECO:0000256" key="4">
    <source>
        <dbReference type="ARBA" id="ARBA00022840"/>
    </source>
</evidence>
<evidence type="ECO:0000256" key="8">
    <source>
        <dbReference type="SAM" id="Phobius"/>
    </source>
</evidence>
<proteinExistence type="predicted"/>
<dbReference type="PROSITE" id="PS00211">
    <property type="entry name" value="ABC_TRANSPORTER_1"/>
    <property type="match status" value="1"/>
</dbReference>
<dbReference type="PROSITE" id="PS50929">
    <property type="entry name" value="ABC_TM1F"/>
    <property type="match status" value="1"/>
</dbReference>
<gene>
    <name evidence="11" type="ORF">HNR25_003358</name>
</gene>
<feature type="domain" description="ABC transmembrane type-1" evidence="10">
    <location>
        <begin position="46"/>
        <end position="330"/>
    </location>
</feature>
<dbReference type="InterPro" id="IPR014223">
    <property type="entry name" value="ABC_CydC/D"/>
</dbReference>
<evidence type="ECO:0000256" key="5">
    <source>
        <dbReference type="ARBA" id="ARBA00022989"/>
    </source>
</evidence>
<feature type="compositionally biased region" description="Basic and acidic residues" evidence="7">
    <location>
        <begin position="7"/>
        <end position="19"/>
    </location>
</feature>
<reference evidence="11 12" key="1">
    <citation type="submission" date="2020-08" db="EMBL/GenBank/DDBJ databases">
        <title>Sequencing the genomes of 1000 actinobacteria strains.</title>
        <authorList>
            <person name="Klenk H.-P."/>
        </authorList>
    </citation>
    <scope>NUCLEOTIDE SEQUENCE [LARGE SCALE GENOMIC DNA]</scope>
    <source>
        <strain evidence="11 12">DSM 44593</strain>
    </source>
</reference>
<dbReference type="Pfam" id="PF00005">
    <property type="entry name" value="ABC_tran"/>
    <property type="match status" value="1"/>
</dbReference>
<comment type="subcellular location">
    <subcellularLocation>
        <location evidence="1">Cell membrane</location>
        <topology evidence="1">Multi-pass membrane protein</topology>
    </subcellularLocation>
</comment>
<feature type="transmembrane region" description="Helical" evidence="8">
    <location>
        <begin position="187"/>
        <end position="205"/>
    </location>
</feature>
<dbReference type="EMBL" id="JACHLY010000001">
    <property type="protein sequence ID" value="MBB5999607.1"/>
    <property type="molecule type" value="Genomic_DNA"/>
</dbReference>
<dbReference type="InterPro" id="IPR039421">
    <property type="entry name" value="Type_1_exporter"/>
</dbReference>
<feature type="region of interest" description="Disordered" evidence="7">
    <location>
        <begin position="346"/>
        <end position="367"/>
    </location>
</feature>
<dbReference type="Gene3D" id="3.40.50.300">
    <property type="entry name" value="P-loop containing nucleotide triphosphate hydrolases"/>
    <property type="match status" value="1"/>
</dbReference>
<feature type="transmembrane region" description="Helical" evidence="8">
    <location>
        <begin position="264"/>
        <end position="290"/>
    </location>
</feature>
<dbReference type="PANTHER" id="PTHR24221:SF654">
    <property type="entry name" value="ATP-BINDING CASSETTE SUB-FAMILY B MEMBER 6"/>
    <property type="match status" value="1"/>
</dbReference>
<dbReference type="InterPro" id="IPR017871">
    <property type="entry name" value="ABC_transporter-like_CS"/>
</dbReference>
<dbReference type="Gene3D" id="1.20.1560.10">
    <property type="entry name" value="ABC transporter type 1, transmembrane domain"/>
    <property type="match status" value="1"/>
</dbReference>
<dbReference type="InterPro" id="IPR011527">
    <property type="entry name" value="ABC1_TM_dom"/>
</dbReference>
<evidence type="ECO:0000259" key="9">
    <source>
        <dbReference type="PROSITE" id="PS50893"/>
    </source>
</evidence>
<keyword evidence="12" id="KW-1185">Reference proteome</keyword>
<keyword evidence="6 8" id="KW-0472">Membrane</keyword>
<dbReference type="PANTHER" id="PTHR24221">
    <property type="entry name" value="ATP-BINDING CASSETTE SUB-FAMILY B"/>
    <property type="match status" value="1"/>
</dbReference>
<feature type="transmembrane region" description="Helical" evidence="8">
    <location>
        <begin position="45"/>
        <end position="71"/>
    </location>
</feature>
<dbReference type="InterPro" id="IPR003439">
    <property type="entry name" value="ABC_transporter-like_ATP-bd"/>
</dbReference>
<evidence type="ECO:0000256" key="1">
    <source>
        <dbReference type="ARBA" id="ARBA00004651"/>
    </source>
</evidence>
<sequence length="610" mass="62700">MSDETADPERGRGPDRAADADAPAGAGRDPLWRMIALARPRSARFLLGVALGALAAGSGVALLSVAAWLIARAAEHPPITALSVAVVATRALGITRGLTRYLERLVTHDAAFRTLADVRVRVYERLARTEPVRRFRSGDLVSRLVSDTDATQDLLVRGLTPPLAALLTGSAAVALCTALLVPGGLLLGAGLLAAGLAVPLISAALGRGPGRRQAAARGELATALVDTLYGAPDLVAYGAMDRAVQRVNDADAELTRVARRDAAVLGFGAGASALITGLTVWGTLLLGVAAVEGGSLGAVPLAVLVLTALAAFEIVSPLPAVAGRLGAIRAGGERLFGILDAPPAVAPPTDPQRRLPADAGAGGTAGAEAAPAEALRVRSLSVRYAPDEPWALRGVDLDVAPGSTVALVGPSGAGKSTLAEVLLRFRDPDEGTVELGGADITAFPADEIRAAVAGVPQDPHVFASTVRENLRLAAPGADDDRLWEALERARLAADVRAMPHGLGTDAGSHGMKLSGGMRRRLALARAVLAAPRVLVLDEPTAHLDPGTRDAVTADLLAAARGYSTLLITHDLAGLDRVDDIYVVAEGGIVEHGTHAQLAQRDGWYARALRV</sequence>
<evidence type="ECO:0000256" key="7">
    <source>
        <dbReference type="SAM" id="MobiDB-lite"/>
    </source>
</evidence>
<dbReference type="GO" id="GO:0016887">
    <property type="term" value="F:ATP hydrolysis activity"/>
    <property type="evidence" value="ECO:0007669"/>
    <property type="project" value="InterPro"/>
</dbReference>
<protein>
    <submittedName>
        <fullName evidence="11">ATP-binding cassette subfamily C protein CydC</fullName>
    </submittedName>
</protein>
<accession>A0A841E6P8</accession>
<feature type="transmembrane region" description="Helical" evidence="8">
    <location>
        <begin position="77"/>
        <end position="95"/>
    </location>
</feature>
<organism evidence="11 12">
    <name type="scientific">Streptomonospora salina</name>
    <dbReference type="NCBI Taxonomy" id="104205"/>
    <lineage>
        <taxon>Bacteria</taxon>
        <taxon>Bacillati</taxon>
        <taxon>Actinomycetota</taxon>
        <taxon>Actinomycetes</taxon>
        <taxon>Streptosporangiales</taxon>
        <taxon>Nocardiopsidaceae</taxon>
        <taxon>Streptomonospora</taxon>
    </lineage>
</organism>
<dbReference type="InterPro" id="IPR003593">
    <property type="entry name" value="AAA+_ATPase"/>
</dbReference>
<keyword evidence="5 8" id="KW-1133">Transmembrane helix</keyword>
<dbReference type="PROSITE" id="PS50893">
    <property type="entry name" value="ABC_TRANSPORTER_2"/>
    <property type="match status" value="1"/>
</dbReference>
<dbReference type="SMART" id="SM00382">
    <property type="entry name" value="AAA"/>
    <property type="match status" value="1"/>
</dbReference>
<dbReference type="Proteomes" id="UP000578077">
    <property type="component" value="Unassembled WGS sequence"/>
</dbReference>
<dbReference type="SUPFAM" id="SSF90123">
    <property type="entry name" value="ABC transporter transmembrane region"/>
    <property type="match status" value="1"/>
</dbReference>
<name>A0A841E6P8_9ACTN</name>
<dbReference type="NCBIfam" id="TIGR02868">
    <property type="entry name" value="CydC"/>
    <property type="match status" value="1"/>
</dbReference>
<feature type="transmembrane region" description="Helical" evidence="8">
    <location>
        <begin position="296"/>
        <end position="315"/>
    </location>
</feature>
<keyword evidence="4 11" id="KW-0067">ATP-binding</keyword>